<keyword evidence="3" id="KW-0723">Serine/threonine-protein kinase</keyword>
<comment type="similarity">
    <text evidence="1">Belongs to the protein kinase superfamily. NEK Ser/Thr protein kinase family. NIMA subfamily.</text>
</comment>
<keyword evidence="12" id="KW-0472">Membrane</keyword>
<sequence>MQDRKYPFALPIGTDISGYEIERVIGAGGFGITYRATNPVTGATVAIKEFFPQGLASRDGETVILHGDVSEGSYEVALQKFQQEAAKLTSKYRHPHIVQGINFLRDNNTAYFVMDFVPGLAFDRWLNALGRPPTEAELRAATDPVLDAVDYIHRRDGMHRDLTPKNIMIRDDGRPVLVDFGASGDGLDVERHSGSFAQPNYAPPEQIAYDDGRMQGRHTDIFSLGGVLYRAVAGKPPAKPMKRSHDTALGGREADPYVPAATAAIDASLYTPRFLAGIDRALRLDPKDRPQSIPDLRQALGWDDDDRTVQVELPTVMVAAARPDPVRGSAGVSESRATGAGTGTGTGSTAGPHAGSQGTTAGSGMRGLTGSGTPAGDADAEHTLAPVDAPVATTTALRRGRLAAWAAAALIGLAVAGGGVWYGLQRADRGVERAKEPEILSADAAKKAPANPPMVVAAAPAPATPPQPAPAAPSAPAAASTPSPVPPAPATTAAGAPAGAPQAAGTAPSPTEATAAPSADAAKSGPVAPASPWRRLDGFALSGGTIAETPVSGDDDTPCRAICAKDAACLGFTLAHAVCTTAATPATLVPAPGRSAVIRTDTAAGEALLGGFDRASGRLGDFRRVEGVALPGGTLVPAATEPEACGFACAGDPLCRAWSFDTARSECRAHYLIRTGDAESRPGRIAGVEDMNQTLVPALLKAAVARGRAVTGFEDFALGGVVIGRDDNSDRDRCRAECLGDRACVAATLDHGLCERFSRVDDVIARSGAETMVDARETALAGRIEALRAKGRKGEADFLAGFDLAGTPLAEDRTREAVTVAACQQLCRDASACVGYAFGDQERQCTLFSAVSDALPDPARSSGVFRGLAAAVADTARQRLVQSEATRANYRDLPPDCAPAGIETTVALAGRPTPEQCAFLCRSAADCQGYIFDGGDRSCRLVAGVTRARHRPLTHAGLFDPIGRRVGELAAQCGPSRPPAERALITPPPGPAGPPGQPPHGAGPGGPGAECDRLAGYLYDPSLPRDLRAHEYELIDPERAIPACEAAVQKLPNVERFKVQLARALQRGAKATAARAMLKESADRGYAPAAFAFAVMAENGSGGDEDPGVAETYFRKALDGGVERAALGLGVLYATVAQFQSTVPETRIIELLTRAATGGDGLAMYRLGTLYDRGRLYKRTMPADKAKAEDWYRRANAVFMRDAEHRDIAALRFLSFQYDFGRGTPQNTDLAVRTLLDYLSVLFGPQNANARKRGSIGDFSFDDWSLDTRKGMQAFLKTAAGLEDELDGKVGPKTREALERWLGLR</sequence>
<accession>A0AAU7XIJ8</accession>
<evidence type="ECO:0000256" key="8">
    <source>
        <dbReference type="ARBA" id="ARBA00047899"/>
    </source>
</evidence>
<dbReference type="PANTHER" id="PTHR43671">
    <property type="entry name" value="SERINE/THREONINE-PROTEIN KINASE NEK"/>
    <property type="match status" value="1"/>
</dbReference>
<feature type="compositionally biased region" description="Low complexity" evidence="11">
    <location>
        <begin position="490"/>
        <end position="524"/>
    </location>
</feature>
<feature type="region of interest" description="Disordered" evidence="11">
    <location>
        <begin position="324"/>
        <end position="380"/>
    </location>
</feature>
<dbReference type="InterPro" id="IPR000719">
    <property type="entry name" value="Prot_kinase_dom"/>
</dbReference>
<dbReference type="PANTHER" id="PTHR43671:SF98">
    <property type="entry name" value="SERINE_THREONINE-PROTEIN KINASE NEK11"/>
    <property type="match status" value="1"/>
</dbReference>
<feature type="compositionally biased region" description="Pro residues" evidence="11">
    <location>
        <begin position="986"/>
        <end position="998"/>
    </location>
</feature>
<dbReference type="InterPro" id="IPR011009">
    <property type="entry name" value="Kinase-like_dom_sf"/>
</dbReference>
<dbReference type="EC" id="2.7.11.1" evidence="2"/>
<evidence type="ECO:0000256" key="3">
    <source>
        <dbReference type="ARBA" id="ARBA00022527"/>
    </source>
</evidence>
<evidence type="ECO:0000256" key="4">
    <source>
        <dbReference type="ARBA" id="ARBA00022679"/>
    </source>
</evidence>
<evidence type="ECO:0000256" key="10">
    <source>
        <dbReference type="PROSITE-ProRule" id="PRU10141"/>
    </source>
</evidence>
<dbReference type="EMBL" id="CP158568">
    <property type="protein sequence ID" value="XBY46684.1"/>
    <property type="molecule type" value="Genomic_DNA"/>
</dbReference>
<evidence type="ECO:0000256" key="12">
    <source>
        <dbReference type="SAM" id="Phobius"/>
    </source>
</evidence>
<dbReference type="Pfam" id="PF08238">
    <property type="entry name" value="Sel1"/>
    <property type="match status" value="3"/>
</dbReference>
<keyword evidence="4" id="KW-0808">Transferase</keyword>
<dbReference type="RefSeq" id="WP_407051777.1">
    <property type="nucleotide sequence ID" value="NZ_CP158568.1"/>
</dbReference>
<dbReference type="InterPro" id="IPR006597">
    <property type="entry name" value="Sel1-like"/>
</dbReference>
<dbReference type="Pfam" id="PF14295">
    <property type="entry name" value="PAN_4"/>
    <property type="match status" value="5"/>
</dbReference>
<evidence type="ECO:0000259" key="13">
    <source>
        <dbReference type="PROSITE" id="PS50011"/>
    </source>
</evidence>
<evidence type="ECO:0000313" key="14">
    <source>
        <dbReference type="EMBL" id="XBY46684.1"/>
    </source>
</evidence>
<dbReference type="SMART" id="SM00671">
    <property type="entry name" value="SEL1"/>
    <property type="match status" value="2"/>
</dbReference>
<dbReference type="PROSITE" id="PS00107">
    <property type="entry name" value="PROTEIN_KINASE_ATP"/>
    <property type="match status" value="1"/>
</dbReference>
<comment type="catalytic activity">
    <reaction evidence="8">
        <text>L-threonyl-[protein] + ATP = O-phospho-L-threonyl-[protein] + ADP + H(+)</text>
        <dbReference type="Rhea" id="RHEA:46608"/>
        <dbReference type="Rhea" id="RHEA-COMP:11060"/>
        <dbReference type="Rhea" id="RHEA-COMP:11605"/>
        <dbReference type="ChEBI" id="CHEBI:15378"/>
        <dbReference type="ChEBI" id="CHEBI:30013"/>
        <dbReference type="ChEBI" id="CHEBI:30616"/>
        <dbReference type="ChEBI" id="CHEBI:61977"/>
        <dbReference type="ChEBI" id="CHEBI:456216"/>
        <dbReference type="EC" id="2.7.11.1"/>
    </reaction>
</comment>
<dbReference type="Gene3D" id="3.50.4.10">
    <property type="entry name" value="Hepatocyte Growth Factor"/>
    <property type="match status" value="1"/>
</dbReference>
<evidence type="ECO:0000256" key="7">
    <source>
        <dbReference type="ARBA" id="ARBA00022840"/>
    </source>
</evidence>
<evidence type="ECO:0000256" key="11">
    <source>
        <dbReference type="SAM" id="MobiDB-lite"/>
    </source>
</evidence>
<dbReference type="InterPro" id="IPR003609">
    <property type="entry name" value="Pan_app"/>
</dbReference>
<dbReference type="InterPro" id="IPR050660">
    <property type="entry name" value="NEK_Ser/Thr_kinase"/>
</dbReference>
<gene>
    <name evidence="14" type="ORF">ABS361_10990</name>
</gene>
<dbReference type="GO" id="GO:0005524">
    <property type="term" value="F:ATP binding"/>
    <property type="evidence" value="ECO:0007669"/>
    <property type="project" value="UniProtKB-UniRule"/>
</dbReference>
<evidence type="ECO:0000256" key="9">
    <source>
        <dbReference type="ARBA" id="ARBA00048679"/>
    </source>
</evidence>
<dbReference type="GO" id="GO:0004674">
    <property type="term" value="F:protein serine/threonine kinase activity"/>
    <property type="evidence" value="ECO:0007669"/>
    <property type="project" value="UniProtKB-KW"/>
</dbReference>
<feature type="compositionally biased region" description="Pro residues" evidence="11">
    <location>
        <begin position="462"/>
        <end position="473"/>
    </location>
</feature>
<comment type="catalytic activity">
    <reaction evidence="9">
        <text>L-seryl-[protein] + ATP = O-phospho-L-seryl-[protein] + ADP + H(+)</text>
        <dbReference type="Rhea" id="RHEA:17989"/>
        <dbReference type="Rhea" id="RHEA-COMP:9863"/>
        <dbReference type="Rhea" id="RHEA-COMP:11604"/>
        <dbReference type="ChEBI" id="CHEBI:15378"/>
        <dbReference type="ChEBI" id="CHEBI:29999"/>
        <dbReference type="ChEBI" id="CHEBI:30616"/>
        <dbReference type="ChEBI" id="CHEBI:83421"/>
        <dbReference type="ChEBI" id="CHEBI:456216"/>
        <dbReference type="EC" id="2.7.11.1"/>
    </reaction>
</comment>
<keyword evidence="7 10" id="KW-0067">ATP-binding</keyword>
<keyword evidence="6" id="KW-0418">Kinase</keyword>
<dbReference type="SUPFAM" id="SSF56112">
    <property type="entry name" value="Protein kinase-like (PK-like)"/>
    <property type="match status" value="1"/>
</dbReference>
<dbReference type="Gene3D" id="1.10.510.10">
    <property type="entry name" value="Transferase(Phosphotransferase) domain 1"/>
    <property type="match status" value="1"/>
</dbReference>
<feature type="domain" description="Protein kinase" evidence="13">
    <location>
        <begin position="19"/>
        <end position="301"/>
    </location>
</feature>
<keyword evidence="5 10" id="KW-0547">Nucleotide-binding</keyword>
<keyword evidence="12" id="KW-1133">Transmembrane helix</keyword>
<feature type="region of interest" description="Disordered" evidence="11">
    <location>
        <begin position="972"/>
        <end position="1007"/>
    </location>
</feature>
<proteinExistence type="inferred from homology"/>
<name>A0AAU7XIJ8_9HYPH</name>
<dbReference type="CDD" id="cd14014">
    <property type="entry name" value="STKc_PknB_like"/>
    <property type="match status" value="1"/>
</dbReference>
<feature type="binding site" evidence="10">
    <location>
        <position position="48"/>
    </location>
    <ligand>
        <name>ATP</name>
        <dbReference type="ChEBI" id="CHEBI:30616"/>
    </ligand>
</feature>
<evidence type="ECO:0000256" key="5">
    <source>
        <dbReference type="ARBA" id="ARBA00022741"/>
    </source>
</evidence>
<dbReference type="KEGG" id="mflg:ABS361_10990"/>
<dbReference type="SUPFAM" id="SSF81901">
    <property type="entry name" value="HCP-like"/>
    <property type="match status" value="2"/>
</dbReference>
<dbReference type="PROSITE" id="PS50011">
    <property type="entry name" value="PROTEIN_KINASE_DOM"/>
    <property type="match status" value="1"/>
</dbReference>
<keyword evidence="12" id="KW-0812">Transmembrane</keyword>
<evidence type="ECO:0000256" key="6">
    <source>
        <dbReference type="ARBA" id="ARBA00022777"/>
    </source>
</evidence>
<organism evidence="14">
    <name type="scientific">Methyloraptor flagellatus</name>
    <dbReference type="NCBI Taxonomy" id="3162530"/>
    <lineage>
        <taxon>Bacteria</taxon>
        <taxon>Pseudomonadati</taxon>
        <taxon>Pseudomonadota</taxon>
        <taxon>Alphaproteobacteria</taxon>
        <taxon>Hyphomicrobiales</taxon>
        <taxon>Ancalomicrobiaceae</taxon>
        <taxon>Methyloraptor</taxon>
    </lineage>
</organism>
<evidence type="ECO:0000256" key="2">
    <source>
        <dbReference type="ARBA" id="ARBA00012513"/>
    </source>
</evidence>
<dbReference type="Pfam" id="PF00069">
    <property type="entry name" value="Pkinase"/>
    <property type="match status" value="1"/>
</dbReference>
<feature type="transmembrane region" description="Helical" evidence="12">
    <location>
        <begin position="402"/>
        <end position="424"/>
    </location>
</feature>
<dbReference type="InterPro" id="IPR011990">
    <property type="entry name" value="TPR-like_helical_dom_sf"/>
</dbReference>
<dbReference type="InterPro" id="IPR017441">
    <property type="entry name" value="Protein_kinase_ATP_BS"/>
</dbReference>
<dbReference type="Gene3D" id="1.25.40.10">
    <property type="entry name" value="Tetratricopeptide repeat domain"/>
    <property type="match status" value="2"/>
</dbReference>
<reference evidence="14" key="1">
    <citation type="submission" date="2024-06" db="EMBL/GenBank/DDBJ databases">
        <title>Methylostella associata gen. nov., sp. nov., a novel Ancalomicrobiaceae-affiliated facultatively methylotrophic bacteria that feed on methanotrophs of the genus Methylococcus.</title>
        <authorList>
            <person name="Saltykova V."/>
            <person name="Danilova O.V."/>
            <person name="Oshkin I.Y."/>
            <person name="Belova S.E."/>
            <person name="Pimenov N.V."/>
            <person name="Dedysh S.N."/>
        </authorList>
    </citation>
    <scope>NUCLEOTIDE SEQUENCE</scope>
    <source>
        <strain evidence="14">S20</strain>
    </source>
</reference>
<protein>
    <recommendedName>
        <fullName evidence="2">non-specific serine/threonine protein kinase</fullName>
        <ecNumber evidence="2">2.7.11.1</ecNumber>
    </recommendedName>
</protein>
<feature type="region of interest" description="Disordered" evidence="11">
    <location>
        <begin position="456"/>
        <end position="532"/>
    </location>
</feature>
<evidence type="ECO:0000256" key="1">
    <source>
        <dbReference type="ARBA" id="ARBA00010886"/>
    </source>
</evidence>